<dbReference type="RefSeq" id="WP_191814211.1">
    <property type="nucleotide sequence ID" value="NZ_JACSQT010000005.1"/>
</dbReference>
<dbReference type="InterPro" id="IPR024775">
    <property type="entry name" value="DinB-like"/>
</dbReference>
<keyword evidence="3" id="KW-1185">Reference proteome</keyword>
<evidence type="ECO:0000313" key="3">
    <source>
        <dbReference type="Proteomes" id="UP000657931"/>
    </source>
</evidence>
<sequence>MIKNISNHIQTIRSLTIQSLEKLNPAFISTIPKGFNNHIHWNFGHIAYIQERLVFEPSGEKMGISSEYETFFAAGTAPHLWQGNPPAILKIKTVLQEQPQRIISVAENRFTDSLPSPFTNKMGITFHTVGECILFSIFHEGMHLETIKRIEKARQISKPNTKHS</sequence>
<dbReference type="Pfam" id="PF12867">
    <property type="entry name" value="DinB_2"/>
    <property type="match status" value="1"/>
</dbReference>
<proteinExistence type="predicted"/>
<evidence type="ECO:0000313" key="2">
    <source>
        <dbReference type="EMBL" id="MBD7937725.1"/>
    </source>
</evidence>
<gene>
    <name evidence="2" type="ORF">H9655_11905</name>
</gene>
<name>A0ABR8QQC1_9BACI</name>
<dbReference type="InterPro" id="IPR034660">
    <property type="entry name" value="DinB/YfiT-like"/>
</dbReference>
<organism evidence="2 3">
    <name type="scientific">Cytobacillus stercorigallinarum</name>
    <dbReference type="NCBI Taxonomy" id="2762240"/>
    <lineage>
        <taxon>Bacteria</taxon>
        <taxon>Bacillati</taxon>
        <taxon>Bacillota</taxon>
        <taxon>Bacilli</taxon>
        <taxon>Bacillales</taxon>
        <taxon>Bacillaceae</taxon>
        <taxon>Cytobacillus</taxon>
    </lineage>
</organism>
<dbReference type="Proteomes" id="UP000657931">
    <property type="component" value="Unassembled WGS sequence"/>
</dbReference>
<feature type="domain" description="DinB-like" evidence="1">
    <location>
        <begin position="10"/>
        <end position="147"/>
    </location>
</feature>
<reference evidence="2 3" key="1">
    <citation type="submission" date="2020-08" db="EMBL/GenBank/DDBJ databases">
        <title>A Genomic Blueprint of the Chicken Gut Microbiome.</title>
        <authorList>
            <person name="Gilroy R."/>
            <person name="Ravi A."/>
            <person name="Getino M."/>
            <person name="Pursley I."/>
            <person name="Horton D.L."/>
            <person name="Alikhan N.-F."/>
            <person name="Baker D."/>
            <person name="Gharbi K."/>
            <person name="Hall N."/>
            <person name="Watson M."/>
            <person name="Adriaenssens E.M."/>
            <person name="Foster-Nyarko E."/>
            <person name="Jarju S."/>
            <person name="Secka A."/>
            <person name="Antonio M."/>
            <person name="Oren A."/>
            <person name="Chaudhuri R."/>
            <person name="La Ragione R.M."/>
            <person name="Hildebrand F."/>
            <person name="Pallen M.J."/>
        </authorList>
    </citation>
    <scope>NUCLEOTIDE SEQUENCE [LARGE SCALE GENOMIC DNA]</scope>
    <source>
        <strain evidence="2 3">Sa5YUA1</strain>
    </source>
</reference>
<protein>
    <submittedName>
        <fullName evidence="2">DinB family protein</fullName>
    </submittedName>
</protein>
<dbReference type="Gene3D" id="1.20.120.450">
    <property type="entry name" value="dinb family like domain"/>
    <property type="match status" value="1"/>
</dbReference>
<dbReference type="EMBL" id="JACSQT010000005">
    <property type="protein sequence ID" value="MBD7937725.1"/>
    <property type="molecule type" value="Genomic_DNA"/>
</dbReference>
<evidence type="ECO:0000259" key="1">
    <source>
        <dbReference type="Pfam" id="PF12867"/>
    </source>
</evidence>
<dbReference type="SUPFAM" id="SSF109854">
    <property type="entry name" value="DinB/YfiT-like putative metalloenzymes"/>
    <property type="match status" value="1"/>
</dbReference>
<comment type="caution">
    <text evidence="2">The sequence shown here is derived from an EMBL/GenBank/DDBJ whole genome shotgun (WGS) entry which is preliminary data.</text>
</comment>
<accession>A0ABR8QQC1</accession>